<dbReference type="PROSITE" id="PS50930">
    <property type="entry name" value="HTH_LYTTR"/>
    <property type="match status" value="1"/>
</dbReference>
<accession>R6N5G2</accession>
<name>R6N5G2_9FIRM</name>
<evidence type="ECO:0000259" key="4">
    <source>
        <dbReference type="PROSITE" id="PS50110"/>
    </source>
</evidence>
<dbReference type="Pfam" id="PF04397">
    <property type="entry name" value="LytTR"/>
    <property type="match status" value="1"/>
</dbReference>
<dbReference type="PROSITE" id="PS50110">
    <property type="entry name" value="RESPONSE_REGULATORY"/>
    <property type="match status" value="1"/>
</dbReference>
<dbReference type="InterPro" id="IPR046947">
    <property type="entry name" value="LytR-like"/>
</dbReference>
<dbReference type="SMART" id="SM00448">
    <property type="entry name" value="REC"/>
    <property type="match status" value="1"/>
</dbReference>
<evidence type="ECO:0000313" key="6">
    <source>
        <dbReference type="EMBL" id="CDC03544.1"/>
    </source>
</evidence>
<dbReference type="GO" id="GO:0000156">
    <property type="term" value="F:phosphorelay response regulator activity"/>
    <property type="evidence" value="ECO:0007669"/>
    <property type="project" value="InterPro"/>
</dbReference>
<dbReference type="EMBL" id="CBEP010000009">
    <property type="protein sequence ID" value="CDC03544.1"/>
    <property type="molecule type" value="Genomic_DNA"/>
</dbReference>
<feature type="domain" description="Response regulatory" evidence="4">
    <location>
        <begin position="5"/>
        <end position="125"/>
    </location>
</feature>
<evidence type="ECO:0000313" key="7">
    <source>
        <dbReference type="Proteomes" id="UP000018168"/>
    </source>
</evidence>
<dbReference type="InterPro" id="IPR007492">
    <property type="entry name" value="LytTR_DNA-bd_dom"/>
</dbReference>
<evidence type="ECO:0000256" key="1">
    <source>
        <dbReference type="ARBA" id="ARBA00018672"/>
    </source>
</evidence>
<comment type="function">
    <text evidence="2">May play the central regulatory role in sporulation. It may be an element of the effector pathway responsible for the activation of sporulation genes in response to nutritional stress. Spo0A may act in concert with spo0H (a sigma factor) to control the expression of some genes that are critical to the sporulation process.</text>
</comment>
<dbReference type="Gene3D" id="2.40.50.1020">
    <property type="entry name" value="LytTr DNA-binding domain"/>
    <property type="match status" value="1"/>
</dbReference>
<dbReference type="InterPro" id="IPR001789">
    <property type="entry name" value="Sig_transdc_resp-reg_receiver"/>
</dbReference>
<comment type="caution">
    <text evidence="6">The sequence shown here is derived from an EMBL/GenBank/DDBJ whole genome shotgun (WGS) entry which is preliminary data.</text>
</comment>
<feature type="modified residue" description="4-aspartylphosphate" evidence="3">
    <location>
        <position position="62"/>
    </location>
</feature>
<keyword evidence="3" id="KW-0597">Phosphoprotein</keyword>
<dbReference type="SMART" id="SM00850">
    <property type="entry name" value="LytTR"/>
    <property type="match status" value="1"/>
</dbReference>
<organism evidence="6 7">
    <name type="scientific">[Clostridium] leptum CAG:27</name>
    <dbReference type="NCBI Taxonomy" id="1263068"/>
    <lineage>
        <taxon>Bacteria</taxon>
        <taxon>Bacillati</taxon>
        <taxon>Bacillota</taxon>
        <taxon>Clostridia</taxon>
        <taxon>Eubacteriales</taxon>
        <taxon>Oscillospiraceae</taxon>
        <taxon>Oscillospiraceae incertae sedis</taxon>
    </lineage>
</organism>
<dbReference type="GO" id="GO:0003677">
    <property type="term" value="F:DNA binding"/>
    <property type="evidence" value="ECO:0007669"/>
    <property type="project" value="InterPro"/>
</dbReference>
<feature type="domain" description="HTH LytTR-type" evidence="5">
    <location>
        <begin position="134"/>
        <end position="233"/>
    </location>
</feature>
<proteinExistence type="predicted"/>
<dbReference type="CDD" id="cd00156">
    <property type="entry name" value="REC"/>
    <property type="match status" value="1"/>
</dbReference>
<dbReference type="PANTHER" id="PTHR37299:SF1">
    <property type="entry name" value="STAGE 0 SPORULATION PROTEIN A HOMOLOG"/>
    <property type="match status" value="1"/>
</dbReference>
<evidence type="ECO:0000256" key="3">
    <source>
        <dbReference type="PROSITE-ProRule" id="PRU00169"/>
    </source>
</evidence>
<protein>
    <recommendedName>
        <fullName evidence="1">Stage 0 sporulation protein A homolog</fullName>
    </recommendedName>
</protein>
<dbReference type="AlphaFoldDB" id="R6N5G2"/>
<evidence type="ECO:0000259" key="5">
    <source>
        <dbReference type="PROSITE" id="PS50930"/>
    </source>
</evidence>
<dbReference type="InterPro" id="IPR011006">
    <property type="entry name" value="CheY-like_superfamily"/>
</dbReference>
<dbReference type="Gene3D" id="3.40.50.2300">
    <property type="match status" value="1"/>
</dbReference>
<dbReference type="PANTHER" id="PTHR37299">
    <property type="entry name" value="TRANSCRIPTIONAL REGULATOR-RELATED"/>
    <property type="match status" value="1"/>
</dbReference>
<dbReference type="SUPFAM" id="SSF52172">
    <property type="entry name" value="CheY-like"/>
    <property type="match status" value="1"/>
</dbReference>
<dbReference type="Pfam" id="PF00072">
    <property type="entry name" value="Response_reg"/>
    <property type="match status" value="1"/>
</dbReference>
<reference evidence="6" key="1">
    <citation type="submission" date="2012-11" db="EMBL/GenBank/DDBJ databases">
        <title>Dependencies among metagenomic species, viruses, plasmids and units of genetic variation.</title>
        <authorList>
            <person name="Nielsen H.B."/>
            <person name="Almeida M."/>
            <person name="Juncker A.S."/>
            <person name="Rasmussen S."/>
            <person name="Li J."/>
            <person name="Sunagawa S."/>
            <person name="Plichta D."/>
            <person name="Gautier L."/>
            <person name="Le Chatelier E."/>
            <person name="Peletier E."/>
            <person name="Bonde I."/>
            <person name="Nielsen T."/>
            <person name="Manichanh C."/>
            <person name="Arumugam M."/>
            <person name="Batto J."/>
            <person name="Santos M.B.Q.D."/>
            <person name="Blom N."/>
            <person name="Borruel N."/>
            <person name="Burgdorf K.S."/>
            <person name="Boumezbeur F."/>
            <person name="Casellas F."/>
            <person name="Dore J."/>
            <person name="Guarner F."/>
            <person name="Hansen T."/>
            <person name="Hildebrand F."/>
            <person name="Kaas R.S."/>
            <person name="Kennedy S."/>
            <person name="Kristiansen K."/>
            <person name="Kultima J.R."/>
            <person name="Leonard P."/>
            <person name="Levenez F."/>
            <person name="Lund O."/>
            <person name="Moumen B."/>
            <person name="Le Paslier D."/>
            <person name="Pons N."/>
            <person name="Pedersen O."/>
            <person name="Prifti E."/>
            <person name="Qin J."/>
            <person name="Raes J."/>
            <person name="Tap J."/>
            <person name="Tims S."/>
            <person name="Ussery D.W."/>
            <person name="Yamada T."/>
            <person name="MetaHit consortium"/>
            <person name="Renault P."/>
            <person name="Sicheritz-Ponten T."/>
            <person name="Bork P."/>
            <person name="Wang J."/>
            <person name="Brunak S."/>
            <person name="Ehrlich S.D."/>
        </authorList>
    </citation>
    <scope>NUCLEOTIDE SEQUENCE [LARGE SCALE GENOMIC DNA]</scope>
</reference>
<evidence type="ECO:0000256" key="2">
    <source>
        <dbReference type="ARBA" id="ARBA00024867"/>
    </source>
</evidence>
<sequence length="237" mass="26908">MNIYQVAVCDDDTAILDTLCSLCREIFAEDGISHEITAFTNAEDLKAKLDTQSNPFDLLILDIQMEGMTGMELAHSLRDGGDRVSIIFITACDDYLSEGYGVQPIHFLLKPVKKEALANALHTDLKLNYLPKTVLLQIGSKTVSLSFSDIRYIESFNHEVIVHQAGTKRTYSLSLTEVERQLPPGQFCRCHNSYLVNLGYVQEIGRTELYLRGHETLPVGRTYYKSFQEKFIRYLNQ</sequence>
<dbReference type="Proteomes" id="UP000018168">
    <property type="component" value="Unassembled WGS sequence"/>
</dbReference>
<gene>
    <name evidence="6" type="ORF">BN578_01546</name>
</gene>